<dbReference type="PROSITE" id="PS50801">
    <property type="entry name" value="STAS"/>
    <property type="match status" value="1"/>
</dbReference>
<evidence type="ECO:0000259" key="1">
    <source>
        <dbReference type="PROSITE" id="PS50801"/>
    </source>
</evidence>
<dbReference type="RefSeq" id="WP_261694861.1">
    <property type="nucleotide sequence ID" value="NZ_CP104694.1"/>
</dbReference>
<dbReference type="EMBL" id="CP104694">
    <property type="protein sequence ID" value="UXI67892.1"/>
    <property type="molecule type" value="Genomic_DNA"/>
</dbReference>
<keyword evidence="3" id="KW-1185">Reference proteome</keyword>
<reference evidence="2" key="1">
    <citation type="submission" date="2022-09" db="EMBL/GenBank/DDBJ databases">
        <title>Tahibacter sp. nov., isolated from a fresh water.</title>
        <authorList>
            <person name="Baek J.H."/>
            <person name="Lee J.K."/>
            <person name="Kim J.M."/>
            <person name="Jeon C.O."/>
        </authorList>
    </citation>
    <scope>NUCLEOTIDE SEQUENCE</scope>
    <source>
        <strain evidence="2">W38</strain>
    </source>
</reference>
<organism evidence="2 3">
    <name type="scientific">Tahibacter amnicola</name>
    <dbReference type="NCBI Taxonomy" id="2976241"/>
    <lineage>
        <taxon>Bacteria</taxon>
        <taxon>Pseudomonadati</taxon>
        <taxon>Pseudomonadota</taxon>
        <taxon>Gammaproteobacteria</taxon>
        <taxon>Lysobacterales</taxon>
        <taxon>Rhodanobacteraceae</taxon>
        <taxon>Tahibacter</taxon>
    </lineage>
</organism>
<dbReference type="SUPFAM" id="SSF52091">
    <property type="entry name" value="SpoIIaa-like"/>
    <property type="match status" value="1"/>
</dbReference>
<sequence>MSAPVTCQVGVRDGVLAVTGALVFATAARALAEARAPLARGEARSLDLAKVTVADSAGLGVVLSLVRQARRQGTELPIRHAPASLLALAQLCEVDALLGLQAGEDASPV</sequence>
<protein>
    <submittedName>
        <fullName evidence="2">STAS domain-containing protein</fullName>
    </submittedName>
</protein>
<name>A0ABY6BDK7_9GAMM</name>
<dbReference type="InterPro" id="IPR036513">
    <property type="entry name" value="STAS_dom_sf"/>
</dbReference>
<dbReference type="Gene3D" id="3.30.750.24">
    <property type="entry name" value="STAS domain"/>
    <property type="match status" value="1"/>
</dbReference>
<feature type="domain" description="STAS" evidence="1">
    <location>
        <begin position="15"/>
        <end position="78"/>
    </location>
</feature>
<gene>
    <name evidence="2" type="ORF">N4264_24705</name>
</gene>
<evidence type="ECO:0000313" key="3">
    <source>
        <dbReference type="Proteomes" id="UP001064632"/>
    </source>
</evidence>
<proteinExistence type="predicted"/>
<dbReference type="Pfam" id="PF13466">
    <property type="entry name" value="STAS_2"/>
    <property type="match status" value="1"/>
</dbReference>
<accession>A0ABY6BDK7</accession>
<dbReference type="InterPro" id="IPR002645">
    <property type="entry name" value="STAS_dom"/>
</dbReference>
<dbReference type="Proteomes" id="UP001064632">
    <property type="component" value="Chromosome"/>
</dbReference>
<dbReference type="InterPro" id="IPR058548">
    <property type="entry name" value="MlaB-like_STAS"/>
</dbReference>
<evidence type="ECO:0000313" key="2">
    <source>
        <dbReference type="EMBL" id="UXI67892.1"/>
    </source>
</evidence>